<sequence>MDSAQLAGATLPLRRTGSRYDVEEVDAFLAWCVDALRSGERGLRPALRVDEIVLAQFRNVPFFGAGYDADAVDNLLDEVSVRLRAYDPESAQEAELRAMLDDIKKRPRS</sequence>
<evidence type="ECO:0000313" key="1">
    <source>
        <dbReference type="EMBL" id="MDQ0646108.1"/>
    </source>
</evidence>
<organism evidence="1 2">
    <name type="scientific">Microbacterium natoriense</name>
    <dbReference type="NCBI Taxonomy" id="284570"/>
    <lineage>
        <taxon>Bacteria</taxon>
        <taxon>Bacillati</taxon>
        <taxon>Actinomycetota</taxon>
        <taxon>Actinomycetes</taxon>
        <taxon>Micrococcales</taxon>
        <taxon>Microbacteriaceae</taxon>
        <taxon>Microbacterium</taxon>
    </lineage>
</organism>
<keyword evidence="1" id="KW-0132">Cell division</keyword>
<reference evidence="1 2" key="1">
    <citation type="submission" date="2023-07" db="EMBL/GenBank/DDBJ databases">
        <title>Comparative genomics of wheat-associated soil bacteria to identify genetic determinants of phenazine resistance.</title>
        <authorList>
            <person name="Mouncey N."/>
        </authorList>
    </citation>
    <scope>NUCLEOTIDE SEQUENCE [LARGE SCALE GENOMIC DNA]</scope>
    <source>
        <strain evidence="1 2">W4I9-1</strain>
    </source>
</reference>
<gene>
    <name evidence="1" type="ORF">QFZ53_000304</name>
</gene>
<name>A0AAW8ERG2_9MICO</name>
<protein>
    <submittedName>
        <fullName evidence="1">Cell division septum initiation protein DivIVA</fullName>
    </submittedName>
</protein>
<proteinExistence type="predicted"/>
<dbReference type="EMBL" id="JAUSXV010000001">
    <property type="protein sequence ID" value="MDQ0646108.1"/>
    <property type="molecule type" value="Genomic_DNA"/>
</dbReference>
<accession>A0AAW8ERG2</accession>
<dbReference type="GO" id="GO:0051301">
    <property type="term" value="P:cell division"/>
    <property type="evidence" value="ECO:0007669"/>
    <property type="project" value="UniProtKB-KW"/>
</dbReference>
<dbReference type="RefSeq" id="WP_307292802.1">
    <property type="nucleotide sequence ID" value="NZ_JAUSXV010000001.1"/>
</dbReference>
<dbReference type="AlphaFoldDB" id="A0AAW8ERG2"/>
<dbReference type="Proteomes" id="UP001244427">
    <property type="component" value="Unassembled WGS sequence"/>
</dbReference>
<evidence type="ECO:0000313" key="2">
    <source>
        <dbReference type="Proteomes" id="UP001244427"/>
    </source>
</evidence>
<comment type="caution">
    <text evidence="1">The sequence shown here is derived from an EMBL/GenBank/DDBJ whole genome shotgun (WGS) entry which is preliminary data.</text>
</comment>
<keyword evidence="1" id="KW-0131">Cell cycle</keyword>
<keyword evidence="2" id="KW-1185">Reference proteome</keyword>